<sequence length="1144" mass="125395">MLRATTKNLDKSVVGRQLFAFINNKNSQIVQRRLFASVIDAPVHVSTIANGATVVAIEDQTPASSVSIVVKAGPRFETPDNVGVTNYLKNFAFKATFRTTREVELLGGVLSANLTRENLILSAEFLPEDLPFFLEILSDTISKTKYTHYEFKDVKNLVNLESAAIESVPEVLGLNEAHAVAFRTGLGNSLFAKPSTKVTNVDIVKSFAEKVYTASNITIVGTAIDPKRLAELSGHYFNDLNSGAPLVAATADSKYYGGDARIPNSSSISHFVLGFPGAALGSKDYAILQILRFILDGEKHTKWGVGVTALAQTINKLSAGTQMTAFNAGYSDIGLFGVLIQGFHPGSISKAAEATVEQLTNVAKGLISNEEFKRALAKAKFDTAVSFDTRALKTELLGAYQVSTSAPSALNAYANIDTSDVQEIAQKILKSKPTAVAVAISSKIVSRNVIIAAKDPDTLKYDVIVVGGGHAGTEACAAAARTGSKTLLITHRLDTIGEMSCNPSFGGIGKGVLVREIDALDGLCGKIADISGIQFHVLNRSRGPAVHGPRAQIDRKLYKRNMQECLSNYPNLEIRSGSVHDIIMTHPSSISLDTTTSRNRDSSPPCYGQAQGVRLESGELIKASKIIITTGTFLQGEIHIGKTAYPSGRIGEAASVGLSKSLELAGFRLGRLKTGTPPRLDGKTINYTNLRPQYGDVPATPFSYLHTSVPFESQQVLCHQTRTNSATRKIILDNLSESIHIRETVKGPRYCPSIEAKIMRFTDKAGHIIWLEPEGFDTDVVYPNGISITLPEEIQRKVLKTISGLENATMLRPGYGVEYDYVDPRELHPTLETHRIKGLYLAGQINGTTGYEEAAAQGIIAGINASLSIRGKPPFTLDRADAYIGVLIDDLVTKGVEEPYRIFTSRSEYRLSLRADNADYRLTPKGIFKIIDINSVCMVILWKLFKETESQMSRGTQILEDFELSPQKWKVLGININQDGIKRSAVQIMGQHGITFDRLAELVPGLSDISPSLRNRLWIEGLYRIYLKKQAVEVEEFRKDERLQIPDDIDYDKVYNLSVEVRLKLKLVRPTSLGAAKRIEGMTPAGIITLLKYVKRQQRFNYAPRVFSLTEFHQGQQHSNQHNEEPSIQDIGISNLSLYNIFII</sequence>
<dbReference type="OrthoDB" id="3329at2759"/>
<evidence type="ECO:0000256" key="6">
    <source>
        <dbReference type="ARBA" id="ARBA00054993"/>
    </source>
</evidence>
<evidence type="ECO:0000256" key="1">
    <source>
        <dbReference type="ARBA" id="ARBA00001974"/>
    </source>
</evidence>
<dbReference type="NCBIfam" id="TIGR00136">
    <property type="entry name" value="mnmG_gidA"/>
    <property type="match status" value="1"/>
</dbReference>
<name>A0A9N8W5M4_9GLOM</name>
<dbReference type="SMART" id="SM01228">
    <property type="entry name" value="GIDA_assoc_3"/>
    <property type="match status" value="1"/>
</dbReference>
<dbReference type="InterPro" id="IPR040131">
    <property type="entry name" value="MnmG_N"/>
</dbReference>
<dbReference type="InterPro" id="IPR044920">
    <property type="entry name" value="MnmG_C_subdom_sf"/>
</dbReference>
<gene>
    <name evidence="8" type="ORF">AGERDE_LOCUS3076</name>
</gene>
<dbReference type="Gene3D" id="3.50.50.60">
    <property type="entry name" value="FAD/NAD(P)-binding domain"/>
    <property type="match status" value="2"/>
</dbReference>
<dbReference type="FunFam" id="3.50.50.60:FF:000145">
    <property type="entry name" value="tRNA uridine 5-carboxymethylaminomethyl modification enzyme"/>
    <property type="match status" value="1"/>
</dbReference>
<dbReference type="Pfam" id="PF01134">
    <property type="entry name" value="GIDA"/>
    <property type="match status" value="1"/>
</dbReference>
<evidence type="ECO:0000313" key="9">
    <source>
        <dbReference type="Proteomes" id="UP000789831"/>
    </source>
</evidence>
<dbReference type="GO" id="GO:0046872">
    <property type="term" value="F:metal ion binding"/>
    <property type="evidence" value="ECO:0007669"/>
    <property type="project" value="InterPro"/>
</dbReference>
<dbReference type="InterPro" id="IPR011765">
    <property type="entry name" value="Pept_M16_N"/>
</dbReference>
<organism evidence="8 9">
    <name type="scientific">Ambispora gerdemannii</name>
    <dbReference type="NCBI Taxonomy" id="144530"/>
    <lineage>
        <taxon>Eukaryota</taxon>
        <taxon>Fungi</taxon>
        <taxon>Fungi incertae sedis</taxon>
        <taxon>Mucoromycota</taxon>
        <taxon>Glomeromycotina</taxon>
        <taxon>Glomeromycetes</taxon>
        <taxon>Archaeosporales</taxon>
        <taxon>Ambisporaceae</taxon>
        <taxon>Ambispora</taxon>
    </lineage>
</organism>
<reference evidence="8" key="1">
    <citation type="submission" date="2021-06" db="EMBL/GenBank/DDBJ databases">
        <authorList>
            <person name="Kallberg Y."/>
            <person name="Tangrot J."/>
            <person name="Rosling A."/>
        </authorList>
    </citation>
    <scope>NUCLEOTIDE SEQUENCE</scope>
    <source>
        <strain evidence="8">MT106</strain>
    </source>
</reference>
<dbReference type="GO" id="GO:0070899">
    <property type="term" value="P:mitochondrial tRNA wobble uridine modification"/>
    <property type="evidence" value="ECO:0007669"/>
    <property type="project" value="UniProtKB-ARBA"/>
</dbReference>
<dbReference type="FunFam" id="3.50.50.60:FF:000002">
    <property type="entry name" value="tRNA uridine 5-carboxymethylaminomethyl modification enzyme MnmG"/>
    <property type="match status" value="1"/>
</dbReference>
<dbReference type="InterPro" id="IPR011249">
    <property type="entry name" value="Metalloenz_LuxS/M16"/>
</dbReference>
<evidence type="ECO:0000259" key="7">
    <source>
        <dbReference type="SMART" id="SM01228"/>
    </source>
</evidence>
<evidence type="ECO:0000313" key="8">
    <source>
        <dbReference type="EMBL" id="CAG8477868.1"/>
    </source>
</evidence>
<comment type="function">
    <text evidence="6">Component of the MSS1-MTO1 complex that catalyzes the 5-carboxymethylaminomethyluridine (cmnm(5)U) modification at the 34th wobble position (U34) of mitochondrial tRNAs.</text>
</comment>
<dbReference type="FunFam" id="1.10.150.570:FF:000001">
    <property type="entry name" value="tRNA uridine 5-carboxymethylaminomethyl modification enzyme MnmG"/>
    <property type="match status" value="1"/>
</dbReference>
<dbReference type="PANTHER" id="PTHR11806:SF0">
    <property type="entry name" value="PROTEIN MTO1 HOMOLOG, MITOCHONDRIAL"/>
    <property type="match status" value="1"/>
</dbReference>
<dbReference type="GO" id="GO:0030488">
    <property type="term" value="P:tRNA methylation"/>
    <property type="evidence" value="ECO:0007669"/>
    <property type="project" value="TreeGrafter"/>
</dbReference>
<dbReference type="GO" id="GO:0005739">
    <property type="term" value="C:mitochondrion"/>
    <property type="evidence" value="ECO:0007669"/>
    <property type="project" value="GOC"/>
</dbReference>
<dbReference type="Gene3D" id="1.10.150.570">
    <property type="entry name" value="GidA associated domain, C-terminal subdomain"/>
    <property type="match status" value="1"/>
</dbReference>
<dbReference type="Proteomes" id="UP000789831">
    <property type="component" value="Unassembled WGS sequence"/>
</dbReference>
<dbReference type="PROSITE" id="PS01281">
    <property type="entry name" value="GIDA_2"/>
    <property type="match status" value="1"/>
</dbReference>
<dbReference type="InterPro" id="IPR020595">
    <property type="entry name" value="MnmG-rel_CS"/>
</dbReference>
<dbReference type="SUPFAM" id="SSF63411">
    <property type="entry name" value="LuxS/MPP-like metallohydrolase"/>
    <property type="match status" value="2"/>
</dbReference>
<dbReference type="Pfam" id="PF13932">
    <property type="entry name" value="SAM_GIDA_C"/>
    <property type="match status" value="1"/>
</dbReference>
<dbReference type="HAMAP" id="MF_00129">
    <property type="entry name" value="MnmG_GidA"/>
    <property type="match status" value="1"/>
</dbReference>
<dbReference type="InterPro" id="IPR026904">
    <property type="entry name" value="MnmG_C"/>
</dbReference>
<dbReference type="AlphaFoldDB" id="A0A9N8W5M4"/>
<comment type="caution">
    <text evidence="8">The sequence shown here is derived from an EMBL/GenBank/DDBJ whole genome shotgun (WGS) entry which is preliminary data.</text>
</comment>
<evidence type="ECO:0000256" key="2">
    <source>
        <dbReference type="ARBA" id="ARBA00007653"/>
    </source>
</evidence>
<dbReference type="Pfam" id="PF00675">
    <property type="entry name" value="Peptidase_M16"/>
    <property type="match status" value="1"/>
</dbReference>
<dbReference type="PANTHER" id="PTHR11806">
    <property type="entry name" value="GLUCOSE INHIBITED DIVISION PROTEIN A"/>
    <property type="match status" value="1"/>
</dbReference>
<comment type="similarity">
    <text evidence="2">Belongs to the MnmG family.</text>
</comment>
<dbReference type="PROSITE" id="PS01280">
    <property type="entry name" value="GIDA_1"/>
    <property type="match status" value="1"/>
</dbReference>
<dbReference type="InterPro" id="IPR036188">
    <property type="entry name" value="FAD/NAD-bd_sf"/>
</dbReference>
<feature type="domain" description="tRNA uridine 5-carboxymethylaminomethyl modification enzyme C-terminal subdomain" evidence="7">
    <location>
        <begin position="1021"/>
        <end position="1092"/>
    </location>
</feature>
<evidence type="ECO:0000256" key="5">
    <source>
        <dbReference type="ARBA" id="ARBA00022827"/>
    </source>
</evidence>
<accession>A0A9N8W5M4</accession>
<proteinExistence type="inferred from homology"/>
<evidence type="ECO:0000256" key="3">
    <source>
        <dbReference type="ARBA" id="ARBA00022630"/>
    </source>
</evidence>
<keyword evidence="5" id="KW-0274">FAD</keyword>
<dbReference type="Pfam" id="PF21680">
    <property type="entry name" value="GIDA_C_1st"/>
    <property type="match status" value="1"/>
</dbReference>
<dbReference type="InterPro" id="IPR004416">
    <property type="entry name" value="MnmG"/>
</dbReference>
<comment type="cofactor">
    <cofactor evidence="1">
        <name>FAD</name>
        <dbReference type="ChEBI" id="CHEBI:57692"/>
    </cofactor>
</comment>
<dbReference type="Pfam" id="PF05193">
    <property type="entry name" value="Peptidase_M16_C"/>
    <property type="match status" value="1"/>
</dbReference>
<keyword evidence="9" id="KW-1185">Reference proteome</keyword>
<keyword evidence="4" id="KW-0819">tRNA processing</keyword>
<dbReference type="SUPFAM" id="SSF51905">
    <property type="entry name" value="FAD/NAD(P)-binding domain"/>
    <property type="match status" value="1"/>
</dbReference>
<dbReference type="InterPro" id="IPR047001">
    <property type="entry name" value="MnmG_C_subdom"/>
</dbReference>
<protein>
    <submittedName>
        <fullName evidence="8">9561_t:CDS:1</fullName>
    </submittedName>
</protein>
<dbReference type="InterPro" id="IPR049312">
    <property type="entry name" value="GIDA_C_N"/>
</dbReference>
<dbReference type="EMBL" id="CAJVPL010000278">
    <property type="protein sequence ID" value="CAG8477868.1"/>
    <property type="molecule type" value="Genomic_DNA"/>
</dbReference>
<dbReference type="Gene3D" id="3.30.830.10">
    <property type="entry name" value="Metalloenzyme, LuxS/M16 peptidase-like"/>
    <property type="match status" value="2"/>
</dbReference>
<evidence type="ECO:0000256" key="4">
    <source>
        <dbReference type="ARBA" id="ARBA00022694"/>
    </source>
</evidence>
<dbReference type="InterPro" id="IPR002218">
    <property type="entry name" value="MnmG-rel"/>
</dbReference>
<dbReference type="GO" id="GO:0050660">
    <property type="term" value="F:flavin adenine dinucleotide binding"/>
    <property type="evidence" value="ECO:0007669"/>
    <property type="project" value="InterPro"/>
</dbReference>
<dbReference type="InterPro" id="IPR007863">
    <property type="entry name" value="Peptidase_M16_C"/>
</dbReference>
<keyword evidence="3" id="KW-0285">Flavoprotein</keyword>